<keyword evidence="3" id="KW-1185">Reference proteome</keyword>
<dbReference type="InterPro" id="IPR041581">
    <property type="entry name" value="Glyoxalase_6"/>
</dbReference>
<organism evidence="2 3">
    <name type="scientific">Actinocatenispora thailandica</name>
    <dbReference type="NCBI Taxonomy" id="227318"/>
    <lineage>
        <taxon>Bacteria</taxon>
        <taxon>Bacillati</taxon>
        <taxon>Actinomycetota</taxon>
        <taxon>Actinomycetes</taxon>
        <taxon>Micromonosporales</taxon>
        <taxon>Micromonosporaceae</taxon>
        <taxon>Actinocatenispora</taxon>
    </lineage>
</organism>
<dbReference type="CDD" id="cd06587">
    <property type="entry name" value="VOC"/>
    <property type="match status" value="1"/>
</dbReference>
<dbReference type="PANTHER" id="PTHR35908:SF1">
    <property type="entry name" value="CONSERVED PROTEIN"/>
    <property type="match status" value="1"/>
</dbReference>
<dbReference type="RefSeq" id="WP_203964045.1">
    <property type="nucleotide sequence ID" value="NZ_AP023355.1"/>
</dbReference>
<dbReference type="KEGG" id="atl:Athai_54230"/>
<dbReference type="Pfam" id="PF18029">
    <property type="entry name" value="Glyoxalase_6"/>
    <property type="match status" value="2"/>
</dbReference>
<dbReference type="AlphaFoldDB" id="A0A7R7DU68"/>
<sequence length="242" mass="25677">MALHLGQVNLKARDESALARFWAAALGWEAASTEPGAASVLPAGAAWPAPATSSIDFIAVPDPENVRHRAHLELATTSTAHRADLVARLPGLGATPVDATAAWTVLADPEGNQFCVREPREGYRNTGPIAAIVVDCTDPAAMARFWTEAAGWARHDVSDERALLRAAGDIGPYLEFVRTPHLPSGWHRAHLDLVPHPVDRFAAEVARVEALGAAAADVGQGEVSWRVLTDPEGNQFCILGPA</sequence>
<evidence type="ECO:0000259" key="1">
    <source>
        <dbReference type="PROSITE" id="PS51819"/>
    </source>
</evidence>
<dbReference type="SUPFAM" id="SSF54593">
    <property type="entry name" value="Glyoxalase/Bleomycin resistance protein/Dihydroxybiphenyl dioxygenase"/>
    <property type="match status" value="2"/>
</dbReference>
<protein>
    <recommendedName>
        <fullName evidence="1">VOC domain-containing protein</fullName>
    </recommendedName>
</protein>
<proteinExistence type="predicted"/>
<name>A0A7R7DU68_9ACTN</name>
<evidence type="ECO:0000313" key="2">
    <source>
        <dbReference type="EMBL" id="BCJ37920.1"/>
    </source>
</evidence>
<dbReference type="PROSITE" id="PS51819">
    <property type="entry name" value="VOC"/>
    <property type="match status" value="1"/>
</dbReference>
<gene>
    <name evidence="2" type="ORF">Athai_54230</name>
</gene>
<dbReference type="EMBL" id="AP023355">
    <property type="protein sequence ID" value="BCJ37920.1"/>
    <property type="molecule type" value="Genomic_DNA"/>
</dbReference>
<accession>A0A7R7DU68</accession>
<evidence type="ECO:0000313" key="3">
    <source>
        <dbReference type="Proteomes" id="UP000611640"/>
    </source>
</evidence>
<dbReference type="PANTHER" id="PTHR35908">
    <property type="entry name" value="HYPOTHETICAL FUSION PROTEIN"/>
    <property type="match status" value="1"/>
</dbReference>
<dbReference type="Gene3D" id="3.10.180.10">
    <property type="entry name" value="2,3-Dihydroxybiphenyl 1,2-Dioxygenase, domain 1"/>
    <property type="match status" value="2"/>
</dbReference>
<dbReference type="Proteomes" id="UP000611640">
    <property type="component" value="Chromosome"/>
</dbReference>
<feature type="domain" description="VOC" evidence="1">
    <location>
        <begin position="128"/>
        <end position="241"/>
    </location>
</feature>
<dbReference type="InterPro" id="IPR037523">
    <property type="entry name" value="VOC_core"/>
</dbReference>
<reference evidence="2 3" key="1">
    <citation type="submission" date="2020-08" db="EMBL/GenBank/DDBJ databases">
        <title>Whole genome shotgun sequence of Actinocatenispora thailandica NBRC 105041.</title>
        <authorList>
            <person name="Komaki H."/>
            <person name="Tamura T."/>
        </authorList>
    </citation>
    <scope>NUCLEOTIDE SEQUENCE [LARGE SCALE GENOMIC DNA]</scope>
    <source>
        <strain evidence="2 3">NBRC 105041</strain>
    </source>
</reference>
<dbReference type="InterPro" id="IPR029068">
    <property type="entry name" value="Glyas_Bleomycin-R_OHBP_Dase"/>
</dbReference>